<evidence type="ECO:0000313" key="1">
    <source>
        <dbReference type="EMBL" id="AGK59311.1"/>
    </source>
</evidence>
<name>N0BFR6_9HYPH</name>
<gene>
    <name evidence="1" type="ORF">HYPDE_38198</name>
</gene>
<protein>
    <submittedName>
        <fullName evidence="1">Uncharacterized protein</fullName>
    </submittedName>
</protein>
<organism evidence="1 2">
    <name type="scientific">Hyphomicrobium denitrificans 1NES1</name>
    <dbReference type="NCBI Taxonomy" id="670307"/>
    <lineage>
        <taxon>Bacteria</taxon>
        <taxon>Pseudomonadati</taxon>
        <taxon>Pseudomonadota</taxon>
        <taxon>Alphaproteobacteria</taxon>
        <taxon>Hyphomicrobiales</taxon>
        <taxon>Hyphomicrobiaceae</taxon>
        <taxon>Hyphomicrobium</taxon>
    </lineage>
</organism>
<evidence type="ECO:0000313" key="2">
    <source>
        <dbReference type="Proteomes" id="UP000005952"/>
    </source>
</evidence>
<accession>N0BFR6</accession>
<dbReference type="HOGENOM" id="CLU_2329942_0_0_5"/>
<reference evidence="1 2" key="1">
    <citation type="journal article" date="2013" name="Genome Announc.">
        <title>Genome sequences for three denitrifying bacterial strains isolated from a uranium- and nitrate-contaminated subsurface environment.</title>
        <authorList>
            <person name="Venkatramanan R."/>
            <person name="Prakash O."/>
            <person name="Woyke T."/>
            <person name="Chain P."/>
            <person name="Goodwin L.A."/>
            <person name="Watson D."/>
            <person name="Brooks S."/>
            <person name="Kostka J.E."/>
            <person name="Green S.J."/>
        </authorList>
    </citation>
    <scope>NUCLEOTIDE SEQUENCE [LARGE SCALE GENOMIC DNA]</scope>
    <source>
        <strain evidence="1 2">1NES1</strain>
    </source>
</reference>
<dbReference type="EMBL" id="CP005587">
    <property type="protein sequence ID" value="AGK59311.1"/>
    <property type="molecule type" value="Genomic_DNA"/>
</dbReference>
<proteinExistence type="predicted"/>
<sequence length="98" mass="10625">MCQFPSARNLLVKPRFARKTKMSGDSILRVIIDSSGARTGAAQFNAAVRSMSTSSAVTARSVLLLVGFSSSARERAERLRAVRGYQWGTNHAQILGLL</sequence>
<dbReference type="AlphaFoldDB" id="N0BFR6"/>
<keyword evidence="2" id="KW-1185">Reference proteome</keyword>
<dbReference type="Proteomes" id="UP000005952">
    <property type="component" value="Chromosome"/>
</dbReference>
<dbReference type="KEGG" id="hdt:HYPDE_38198"/>